<evidence type="ECO:0000313" key="1">
    <source>
        <dbReference type="EMBL" id="MPM48232.1"/>
    </source>
</evidence>
<name>A0A645A574_9ZZZZ</name>
<comment type="caution">
    <text evidence="1">The sequence shown here is derived from an EMBL/GenBank/DDBJ whole genome shotgun (WGS) entry which is preliminary data.</text>
</comment>
<protein>
    <submittedName>
        <fullName evidence="1">Uncharacterized protein</fullName>
    </submittedName>
</protein>
<reference evidence="1" key="1">
    <citation type="submission" date="2019-08" db="EMBL/GenBank/DDBJ databases">
        <authorList>
            <person name="Kucharzyk K."/>
            <person name="Murdoch R.W."/>
            <person name="Higgins S."/>
            <person name="Loffler F."/>
        </authorList>
    </citation>
    <scope>NUCLEOTIDE SEQUENCE</scope>
</reference>
<proteinExistence type="predicted"/>
<sequence>MIYQKFTNDAIDLSQITRKCESTCIDGNYAFAMLYYNPEGTLKYVNTLFYDLYQGKSLELSDALKAVKLTEEKLR</sequence>
<dbReference type="EMBL" id="VSSQ01012008">
    <property type="protein sequence ID" value="MPM48232.1"/>
    <property type="molecule type" value="Genomic_DNA"/>
</dbReference>
<gene>
    <name evidence="1" type="ORF">SDC9_94956</name>
</gene>
<dbReference type="AlphaFoldDB" id="A0A645A574"/>
<organism evidence="1">
    <name type="scientific">bioreactor metagenome</name>
    <dbReference type="NCBI Taxonomy" id="1076179"/>
    <lineage>
        <taxon>unclassified sequences</taxon>
        <taxon>metagenomes</taxon>
        <taxon>ecological metagenomes</taxon>
    </lineage>
</organism>
<accession>A0A645A574</accession>